<feature type="compositionally biased region" description="Low complexity" evidence="17">
    <location>
        <begin position="1012"/>
        <end position="1023"/>
    </location>
</feature>
<evidence type="ECO:0000256" key="6">
    <source>
        <dbReference type="ARBA" id="ARBA00022553"/>
    </source>
</evidence>
<dbReference type="PANTHER" id="PTHR46711">
    <property type="entry name" value="HISTONE-LYSINE N-METHYLTRANSFERASE SETD2"/>
    <property type="match status" value="1"/>
</dbReference>
<evidence type="ECO:0000256" key="8">
    <source>
        <dbReference type="ARBA" id="ARBA00022679"/>
    </source>
</evidence>
<evidence type="ECO:0000259" key="19">
    <source>
        <dbReference type="PROSITE" id="PS50280"/>
    </source>
</evidence>
<evidence type="ECO:0000256" key="12">
    <source>
        <dbReference type="ARBA" id="ARBA00022833"/>
    </source>
</evidence>
<dbReference type="SMART" id="SM00508">
    <property type="entry name" value="PostSET"/>
    <property type="match status" value="1"/>
</dbReference>
<feature type="region of interest" description="Disordered" evidence="17">
    <location>
        <begin position="2136"/>
        <end position="2174"/>
    </location>
</feature>
<dbReference type="SMART" id="SM00570">
    <property type="entry name" value="AWS"/>
    <property type="match status" value="1"/>
</dbReference>
<evidence type="ECO:0000313" key="22">
    <source>
        <dbReference type="EMBL" id="KAF6020886.1"/>
    </source>
</evidence>
<dbReference type="InterPro" id="IPR042294">
    <property type="entry name" value="SETD2_animal"/>
</dbReference>
<name>A0A7J7J5G4_BUGNE</name>
<dbReference type="SMART" id="SM00456">
    <property type="entry name" value="WW"/>
    <property type="match status" value="1"/>
</dbReference>
<evidence type="ECO:0000259" key="21">
    <source>
        <dbReference type="PROSITE" id="PS51215"/>
    </source>
</evidence>
<feature type="region of interest" description="Disordered" evidence="17">
    <location>
        <begin position="363"/>
        <end position="459"/>
    </location>
</feature>
<dbReference type="GO" id="GO:0046872">
    <property type="term" value="F:metal ion binding"/>
    <property type="evidence" value="ECO:0007669"/>
    <property type="project" value="UniProtKB-KW"/>
</dbReference>
<dbReference type="InterPro" id="IPR044437">
    <property type="entry name" value="SETD2/Set2_SET"/>
</dbReference>
<dbReference type="InterPro" id="IPR013257">
    <property type="entry name" value="SRI"/>
</dbReference>
<dbReference type="CDD" id="cd00201">
    <property type="entry name" value="WW"/>
    <property type="match status" value="1"/>
</dbReference>
<keyword evidence="9" id="KW-0949">S-adenosyl-L-methionine</keyword>
<dbReference type="InterPro" id="IPR003616">
    <property type="entry name" value="Post-SET_dom"/>
</dbReference>
<keyword evidence="11" id="KW-0221">Differentiation</keyword>
<dbReference type="EMBL" id="VXIV02003141">
    <property type="protein sequence ID" value="KAF6020886.1"/>
    <property type="molecule type" value="Genomic_DNA"/>
</dbReference>
<feature type="region of interest" description="Disordered" evidence="17">
    <location>
        <begin position="917"/>
        <end position="1178"/>
    </location>
</feature>
<reference evidence="22" key="1">
    <citation type="submission" date="2020-06" db="EMBL/GenBank/DDBJ databases">
        <title>Draft genome of Bugula neritina, a colonial animal packing powerful symbionts and potential medicines.</title>
        <authorList>
            <person name="Rayko M."/>
        </authorList>
    </citation>
    <scope>NUCLEOTIDE SEQUENCE [LARGE SCALE GENOMIC DNA]</scope>
    <source>
        <strain evidence="22">Kwan_BN1</strain>
    </source>
</reference>
<feature type="compositionally biased region" description="Polar residues" evidence="17">
    <location>
        <begin position="1194"/>
        <end position="1206"/>
    </location>
</feature>
<proteinExistence type="predicted"/>
<dbReference type="Pfam" id="PF17907">
    <property type="entry name" value="AWS"/>
    <property type="match status" value="1"/>
</dbReference>
<dbReference type="GO" id="GO:0005694">
    <property type="term" value="C:chromosome"/>
    <property type="evidence" value="ECO:0007669"/>
    <property type="project" value="UniProtKB-SubCell"/>
</dbReference>
<dbReference type="InterPro" id="IPR036020">
    <property type="entry name" value="WW_dom_sf"/>
</dbReference>
<feature type="compositionally biased region" description="Low complexity" evidence="17">
    <location>
        <begin position="728"/>
        <end position="740"/>
    </location>
</feature>
<dbReference type="PROSITE" id="PS01159">
    <property type="entry name" value="WW_DOMAIN_1"/>
    <property type="match status" value="1"/>
</dbReference>
<feature type="region of interest" description="Disordered" evidence="17">
    <location>
        <begin position="797"/>
        <end position="891"/>
    </location>
</feature>
<comment type="subcellular location">
    <subcellularLocation>
        <location evidence="2">Chromosome</location>
    </subcellularLocation>
    <subcellularLocation>
        <location evidence="1">Nucleus</location>
    </subcellularLocation>
</comment>
<feature type="compositionally biased region" description="Polar residues" evidence="17">
    <location>
        <begin position="1726"/>
        <end position="1735"/>
    </location>
</feature>
<organism evidence="22 23">
    <name type="scientific">Bugula neritina</name>
    <name type="common">Brown bryozoan</name>
    <name type="synonym">Sertularia neritina</name>
    <dbReference type="NCBI Taxonomy" id="10212"/>
    <lineage>
        <taxon>Eukaryota</taxon>
        <taxon>Metazoa</taxon>
        <taxon>Spiralia</taxon>
        <taxon>Lophotrochozoa</taxon>
        <taxon>Bryozoa</taxon>
        <taxon>Gymnolaemata</taxon>
        <taxon>Cheilostomatida</taxon>
        <taxon>Flustrina</taxon>
        <taxon>Buguloidea</taxon>
        <taxon>Bugulidae</taxon>
        <taxon>Bugula</taxon>
    </lineage>
</organism>
<sequence length="2268" mass="252567">MSKEEYDPLFPTVDDEDCIFISDSKKSKKNSSRQVCSFENAAFALPDLDSIPLPGTTNLHGEKIAPQTSEKAELPKPDRVETEALNHCEIKESLSDDKKKQAGNKVETCVEPAENSPPLNKIQMLIKQKTEKLKETANVSAKPIVKSTGLAFGVKKSRLLATEKVKFAVLKRDLKVTTFKSDSDDDDSSTKEPGASPPKQLSAEVSTVKPILISNSPSKGKLTTAEVASPNSEQNNSQINVTPKKVSPGSAKSKWDMSPEMMKTNKPEKKAHIQSSLNNLASSNAPEKLPNNFSTNTIKVKKLNLSSDHSTKVSKVDVQQRVNNDTLTKLNQQLTSPEKLTSVDKYDLSKTTNIIYPLKMAAVSSEEKATRATPSTVESTKNLSYEADSTISDERSPLQQKKSVELYSDSDNEDQLASWTTSSKVNEPEMKDSENVPNTQNTEIANGSNSNKIPDIPDSSAHVLLNQDGEMASYLGTAPMLNHQPVPVATSVASAGDESLQNLSAVSQSNSFNTEGMNDPVNAFAKQPSPTPVLPPDHVIASEASPRPVPPPVSTFLSLPISNPPDTVQGCAPRVSELTTVAQELFHALNERIRSSASTKPVDEMTVTSSDTAQPQPTRNRSKASQSRSKSRERSRKHSRVSEGKRRSTRSRSRDRRSRDRKRSERRRSVSRGRSHRGRDRRSRSRHRSRSSSRSRSHHYRSPDRRDSTRRRSARDRSRSSERHKPRSSSPPTSAVSSSSITNQLIADNLALVPSTQPQQKPTVLQYVYTADGQLCHIASSQPPESWSAAQLVSPATQIIEGPPPPPPGLGPPPPPSGLGPPPPPSGFNTQSQYLGPPAPPGIPPPQGLTSVPINSSFASLANITQPYPRFPPPLTNNVGPPPPPQIKPPVVQLNEYTPYNYETTFPPANSVMNSPPPYIHGVHPSRLQALSPQVTPPVELQNSNYPRIQGPPPPPPGFSNAPAGMHPRPRAPPLAALPNKPRVSRWSDNPKEPAGHTTKKAEASVPVAENSSRTSPDSSISSNQSLPAKITDTIAEIKDSVEPYKRPRKSRFDDPNPSHPSKTPASLLPPAVSSTSTTEDQHIVKPPVKSEENAERRRSSRIHSKEIRLQAEHIIQAEKDKKEAESKNITEEVQSNEETVDFVIENRSSRKSIDLPERSDVQTSPVKSSLNASASAPGKLKMRWLQATWQEESAESNNTCNQSSGREVKSSELAKEGNTSRDMNLDKLDTQEPAEAPTGVPKNFENIEDNIYLTSSKKSSKSQKEAKRMVCDCSLTEEDIANGEMACGDDCLNRMLMIECGSRCPYGAYCSNKRFETKAYAVAEVFLTENKGHGLKALAPISRGSFIREYVGEVLGCKDFKHRVKQYAKDQHRHYYFMALNADEVIDATMKGNISRFINHSCDPNAETQKWTVNGKLRVGFFATRDIGQDEEITFDYQFERYGKEAQKCYCGSANCRGFIGGEKTQPLKHLTDTKSSSSVSKKKKEESKRKLDYNFSDDMLSEEIEKLSLLGGLKRSEHVVQLARLMVRAESVEHRSSLLNTILTTTNQNCLRLFLSYHGLSLIWSWMMDLPHIGQYKLKLKIISVLKRLPITNKNILQETKILQVVERLAKECKDRNELIKADLAADADKLTENQLTENREFMTEEEIQPTKPELSDEKEELEADKNEVPTKLEESEAIKKEPSSEADTVNNFTTKLEPADVVCNSRLESGETTEIESVKPEPQQLTNSNIKVPTDTLTLDGVCQAVSEGGHVGVEDISQLNHTLVSDVSTKAESCDSATNSQSDPTSNLGTPQSRRMSGEDESQDDILSQDGQHVEKACRSAEMKENELEEINQLLASLEELLDKWSLLKESFKIPIKQENEERKRTVKEIDTFKQDDVDRTRDRRDPLRSKYGSKYERKRKREFSPDQRSRRRGEESQPDPVQSQIDKQERRRMFEEQVRAEEEQMALEQQQYELYHQQVYEEHNEHALLQHELPPQLSHHQLPSLQPLPEQQPLAEYLAPQSQPTPQYPIKVPPSAQPLQQMGYIQTNPTPVQAAAPLVQSTSQAQTVCYYTTPQGMVVQQIVQTTTPQPQPSVIYMTNATQPVVGDDPPPPPTVVTPALPPDWKTASDSQGRTYYYHRLTRKTQWEVPTSDQDIGAPMDIDTPPQGKKSKSKHKKTTMAPADTSGDAKKMKEHFKSAISIHIRTLLNNYMKSDCSIGKITNKDDYKFLAKKLTHAVLDKELKHCRHHEDLEVNENVKFKAKEFVKKYMAKSGSTYKREKDEK</sequence>
<keyword evidence="5" id="KW-0217">Developmental protein</keyword>
<feature type="compositionally biased region" description="Basic and acidic residues" evidence="17">
    <location>
        <begin position="1931"/>
        <end position="1947"/>
    </location>
</feature>
<dbReference type="InterPro" id="IPR001202">
    <property type="entry name" value="WW_dom"/>
</dbReference>
<evidence type="ECO:0000256" key="9">
    <source>
        <dbReference type="ARBA" id="ARBA00022691"/>
    </source>
</evidence>
<keyword evidence="16" id="KW-0539">Nucleus</keyword>
<keyword evidence="4" id="KW-0158">Chromosome</keyword>
<evidence type="ECO:0000259" key="20">
    <source>
        <dbReference type="PROSITE" id="PS50868"/>
    </source>
</evidence>
<dbReference type="Gene3D" id="2.170.270.10">
    <property type="entry name" value="SET domain"/>
    <property type="match status" value="1"/>
</dbReference>
<evidence type="ECO:0000256" key="15">
    <source>
        <dbReference type="ARBA" id="ARBA00023163"/>
    </source>
</evidence>
<dbReference type="CDD" id="cd19172">
    <property type="entry name" value="SET_SETD2"/>
    <property type="match status" value="1"/>
</dbReference>
<dbReference type="GO" id="GO:0006355">
    <property type="term" value="P:regulation of DNA-templated transcription"/>
    <property type="evidence" value="ECO:0007669"/>
    <property type="project" value="InterPro"/>
</dbReference>
<feature type="compositionally biased region" description="Basic and acidic residues" evidence="17">
    <location>
        <begin position="1036"/>
        <end position="1057"/>
    </location>
</feature>
<dbReference type="InterPro" id="IPR046341">
    <property type="entry name" value="SET_dom_sf"/>
</dbReference>
<accession>A0A7J7J5G4</accession>
<keyword evidence="23" id="KW-1185">Reference proteome</keyword>
<protein>
    <recommendedName>
        <fullName evidence="3">[histone H3]-lysine(36) N-trimethyltransferase</fullName>
        <ecNumber evidence="3">2.1.1.359</ecNumber>
    </recommendedName>
</protein>
<feature type="compositionally biased region" description="Basic residues" evidence="17">
    <location>
        <begin position="2153"/>
        <end position="2162"/>
    </location>
</feature>
<dbReference type="PROSITE" id="PS50280">
    <property type="entry name" value="SET"/>
    <property type="match status" value="1"/>
</dbReference>
<comment type="caution">
    <text evidence="22">The sequence shown here is derived from an EMBL/GenBank/DDBJ whole genome shotgun (WGS) entry which is preliminary data.</text>
</comment>
<feature type="compositionally biased region" description="Basic and acidic residues" evidence="17">
    <location>
        <begin position="1816"/>
        <end position="1827"/>
    </location>
</feature>
<feature type="compositionally biased region" description="Basic and acidic residues" evidence="17">
    <location>
        <begin position="1666"/>
        <end position="1686"/>
    </location>
</feature>
<feature type="compositionally biased region" description="Basic residues" evidence="17">
    <location>
        <begin position="629"/>
        <end position="639"/>
    </location>
</feature>
<dbReference type="PROSITE" id="PS50020">
    <property type="entry name" value="WW_DOMAIN_2"/>
    <property type="match status" value="1"/>
</dbReference>
<feature type="region of interest" description="Disordered" evidence="17">
    <location>
        <begin position="1641"/>
        <end position="1696"/>
    </location>
</feature>
<feature type="compositionally biased region" description="Pro residues" evidence="17">
    <location>
        <begin position="837"/>
        <end position="847"/>
    </location>
</feature>
<dbReference type="PANTHER" id="PTHR46711:SF1">
    <property type="entry name" value="HISTONE-LYSINE N-METHYLTRANSFERASE SETD2"/>
    <property type="match status" value="1"/>
</dbReference>
<evidence type="ECO:0000256" key="16">
    <source>
        <dbReference type="ARBA" id="ARBA00023242"/>
    </source>
</evidence>
<feature type="compositionally biased region" description="Basic and acidic residues" evidence="17">
    <location>
        <begin position="1207"/>
        <end position="1231"/>
    </location>
</feature>
<evidence type="ECO:0000256" key="13">
    <source>
        <dbReference type="ARBA" id="ARBA00022853"/>
    </source>
</evidence>
<evidence type="ECO:0000313" key="23">
    <source>
        <dbReference type="Proteomes" id="UP000593567"/>
    </source>
</evidence>
<gene>
    <name evidence="22" type="ORF">EB796_020801</name>
</gene>
<keyword evidence="7" id="KW-0489">Methyltransferase</keyword>
<feature type="compositionally biased region" description="Basic and acidic residues" evidence="17">
    <location>
        <begin position="1860"/>
        <end position="1893"/>
    </location>
</feature>
<feature type="compositionally biased region" description="Basic and acidic residues" evidence="17">
    <location>
        <begin position="253"/>
        <end position="268"/>
    </location>
</feature>
<dbReference type="SUPFAM" id="SSF82199">
    <property type="entry name" value="SET domain"/>
    <property type="match status" value="1"/>
</dbReference>
<dbReference type="PROSITE" id="PS51215">
    <property type="entry name" value="AWS"/>
    <property type="match status" value="1"/>
</dbReference>
<dbReference type="InterPro" id="IPR038190">
    <property type="entry name" value="SRI_sf"/>
</dbReference>
<dbReference type="GO" id="GO:0030154">
    <property type="term" value="P:cell differentiation"/>
    <property type="evidence" value="ECO:0007669"/>
    <property type="project" value="UniProtKB-KW"/>
</dbReference>
<dbReference type="Pfam" id="PF00856">
    <property type="entry name" value="SET"/>
    <property type="match status" value="1"/>
</dbReference>
<dbReference type="Pfam" id="PF00397">
    <property type="entry name" value="WW"/>
    <property type="match status" value="1"/>
</dbReference>
<feature type="compositionally biased region" description="Polar residues" evidence="17">
    <location>
        <begin position="1771"/>
        <end position="1799"/>
    </location>
</feature>
<feature type="compositionally biased region" description="Basic and acidic residues" evidence="17">
    <location>
        <begin position="1907"/>
        <end position="1920"/>
    </location>
</feature>
<feature type="domain" description="SET" evidence="19">
    <location>
        <begin position="1322"/>
        <end position="1439"/>
    </location>
</feature>
<evidence type="ECO:0000256" key="11">
    <source>
        <dbReference type="ARBA" id="ARBA00022782"/>
    </source>
</evidence>
<dbReference type="GO" id="GO:0005634">
    <property type="term" value="C:nucleus"/>
    <property type="evidence" value="ECO:0007669"/>
    <property type="project" value="UniProtKB-SubCell"/>
</dbReference>
<feature type="domain" description="Post-SET" evidence="20">
    <location>
        <begin position="1446"/>
        <end position="1462"/>
    </location>
</feature>
<feature type="compositionally biased region" description="Polar residues" evidence="17">
    <location>
        <begin position="435"/>
        <end position="452"/>
    </location>
</feature>
<feature type="region of interest" description="Disordered" evidence="17">
    <location>
        <begin position="178"/>
        <end position="268"/>
    </location>
</feature>
<feature type="compositionally biased region" description="Pro residues" evidence="17">
    <location>
        <begin position="802"/>
        <end position="826"/>
    </location>
</feature>
<feature type="region of interest" description="Disordered" evidence="17">
    <location>
        <begin position="93"/>
        <end position="114"/>
    </location>
</feature>
<feature type="compositionally biased region" description="Basic and acidic residues" evidence="17">
    <location>
        <begin position="1080"/>
        <end position="1131"/>
    </location>
</feature>
<feature type="compositionally biased region" description="Polar residues" evidence="17">
    <location>
        <begin position="606"/>
        <end position="618"/>
    </location>
</feature>
<feature type="domain" description="WW" evidence="18">
    <location>
        <begin position="2103"/>
        <end position="2136"/>
    </location>
</feature>
<feature type="compositionally biased region" description="Basic and acidic residues" evidence="17">
    <location>
        <begin position="989"/>
        <end position="1003"/>
    </location>
</feature>
<dbReference type="Gene3D" id="2.20.70.10">
    <property type="match status" value="1"/>
</dbReference>
<feature type="compositionally biased region" description="Polar residues" evidence="17">
    <location>
        <begin position="1162"/>
        <end position="1175"/>
    </location>
</feature>
<evidence type="ECO:0000256" key="1">
    <source>
        <dbReference type="ARBA" id="ARBA00004123"/>
    </source>
</evidence>
<feature type="region of interest" description="Disordered" evidence="17">
    <location>
        <begin position="1771"/>
        <end position="1827"/>
    </location>
</feature>
<dbReference type="PROSITE" id="PS50868">
    <property type="entry name" value="POST_SET"/>
    <property type="match status" value="1"/>
</dbReference>
<dbReference type="GO" id="GO:0032259">
    <property type="term" value="P:methylation"/>
    <property type="evidence" value="ECO:0007669"/>
    <property type="project" value="UniProtKB-KW"/>
</dbReference>
<dbReference type="Pfam" id="PF08236">
    <property type="entry name" value="SRI"/>
    <property type="match status" value="1"/>
</dbReference>
<keyword evidence="13" id="KW-0156">Chromatin regulator</keyword>
<evidence type="ECO:0000256" key="7">
    <source>
        <dbReference type="ARBA" id="ARBA00022603"/>
    </source>
</evidence>
<evidence type="ECO:0000256" key="3">
    <source>
        <dbReference type="ARBA" id="ARBA00012178"/>
    </source>
</evidence>
<feature type="compositionally biased region" description="Basic and acidic residues" evidence="17">
    <location>
        <begin position="1148"/>
        <end position="1161"/>
    </location>
</feature>
<keyword evidence="15" id="KW-0804">Transcription</keyword>
<keyword evidence="10" id="KW-0479">Metal-binding</keyword>
<evidence type="ECO:0000256" key="4">
    <source>
        <dbReference type="ARBA" id="ARBA00022454"/>
    </source>
</evidence>
<feature type="region of interest" description="Disordered" evidence="17">
    <location>
        <begin position="1714"/>
        <end position="1735"/>
    </location>
</feature>
<dbReference type="InterPro" id="IPR001214">
    <property type="entry name" value="SET_dom"/>
</dbReference>
<evidence type="ECO:0000256" key="17">
    <source>
        <dbReference type="SAM" id="MobiDB-lite"/>
    </source>
</evidence>
<keyword evidence="8" id="KW-0808">Transferase</keyword>
<feature type="compositionally biased region" description="Basic residues" evidence="17">
    <location>
        <begin position="647"/>
        <end position="700"/>
    </location>
</feature>
<feature type="region of interest" description="Disordered" evidence="17">
    <location>
        <begin position="596"/>
        <end position="740"/>
    </location>
</feature>
<evidence type="ECO:0000256" key="5">
    <source>
        <dbReference type="ARBA" id="ARBA00022473"/>
    </source>
</evidence>
<feature type="domain" description="AWS" evidence="21">
    <location>
        <begin position="1267"/>
        <end position="1320"/>
    </location>
</feature>
<dbReference type="FunFam" id="2.170.270.10:FF:000016">
    <property type="entry name" value="Histone-lysine N-methyltransferase"/>
    <property type="match status" value="1"/>
</dbReference>
<feature type="compositionally biased region" description="Polar residues" evidence="17">
    <location>
        <begin position="415"/>
        <end position="425"/>
    </location>
</feature>
<dbReference type="GO" id="GO:0140955">
    <property type="term" value="F:histone H3K36 trimethyltransferase activity"/>
    <property type="evidence" value="ECO:0007669"/>
    <property type="project" value="UniProtKB-EC"/>
</dbReference>
<evidence type="ECO:0000256" key="14">
    <source>
        <dbReference type="ARBA" id="ARBA00023015"/>
    </source>
</evidence>
<feature type="region of interest" description="Disordered" evidence="17">
    <location>
        <begin position="1194"/>
        <end position="1243"/>
    </location>
</feature>
<keyword evidence="12" id="KW-0862">Zinc</keyword>
<keyword evidence="6" id="KW-0597">Phosphoprotein</keyword>
<dbReference type="SMART" id="SM00317">
    <property type="entry name" value="SET"/>
    <property type="match status" value="1"/>
</dbReference>
<dbReference type="Gene3D" id="1.10.1740.100">
    <property type="entry name" value="Set2, Rpb1 interacting domain"/>
    <property type="match status" value="1"/>
</dbReference>
<dbReference type="InterPro" id="IPR006560">
    <property type="entry name" value="AWS_dom"/>
</dbReference>
<evidence type="ECO:0000259" key="18">
    <source>
        <dbReference type="PROSITE" id="PS50020"/>
    </source>
</evidence>
<feature type="compositionally biased region" description="Polar residues" evidence="17">
    <location>
        <begin position="229"/>
        <end position="241"/>
    </location>
</feature>
<evidence type="ECO:0000256" key="2">
    <source>
        <dbReference type="ARBA" id="ARBA00004286"/>
    </source>
</evidence>
<dbReference type="EC" id="2.1.1.359" evidence="3"/>
<keyword evidence="14" id="KW-0805">Transcription regulation</keyword>
<feature type="compositionally biased region" description="Polar residues" evidence="17">
    <location>
        <begin position="849"/>
        <end position="866"/>
    </location>
</feature>
<dbReference type="Proteomes" id="UP000593567">
    <property type="component" value="Unassembled WGS sequence"/>
</dbReference>
<feature type="compositionally biased region" description="Polar residues" evidence="17">
    <location>
        <begin position="372"/>
        <end position="390"/>
    </location>
</feature>
<feature type="region of interest" description="Disordered" evidence="17">
    <location>
        <begin position="1860"/>
        <end position="1947"/>
    </location>
</feature>
<evidence type="ECO:0000256" key="10">
    <source>
        <dbReference type="ARBA" id="ARBA00022723"/>
    </source>
</evidence>
<feature type="compositionally biased region" description="Pro residues" evidence="17">
    <location>
        <begin position="869"/>
        <end position="888"/>
    </location>
</feature>
<dbReference type="OrthoDB" id="422362at2759"/>
<feature type="region of interest" description="Disordered" evidence="17">
    <location>
        <begin position="54"/>
        <end position="78"/>
    </location>
</feature>
<dbReference type="SUPFAM" id="SSF51045">
    <property type="entry name" value="WW domain"/>
    <property type="match status" value="1"/>
</dbReference>